<comment type="caution">
    <text evidence="2">The sequence shown here is derived from an EMBL/GenBank/DDBJ whole genome shotgun (WGS) entry which is preliminary data.</text>
</comment>
<sequence length="254" mass="28711">MSSQSVDQQNLNVLQAMKEYAWASNAYHFVSSFGEFNEPCAPFFVSSSDNGEIKKWDINTKLLEAPLHEALTRRKSSRDFGDDLLDLEKLYTLLWSTYGYTFTDNEGEHRTVPSAGALFPLRVYVISLGIEELNKGVYQYNPLNNEINIMDNVELPQNLSDWFLTKHIDYDKASAIILFVGQMDRICPKYGERGYRYLLLEAGHAAQNLCLTSSILSIPTVPVGGFNDSMINQALHLKEDCEVTVYSVALGRTK</sequence>
<dbReference type="Proteomes" id="UP001216801">
    <property type="component" value="Unassembled WGS sequence"/>
</dbReference>
<reference evidence="2" key="1">
    <citation type="submission" date="2023-03" db="EMBL/GenBank/DDBJ databases">
        <title>Genetic diversity of Bacillus cereus sensu lato isolates from Slovenia.</title>
        <authorList>
            <person name="Abdelli M."/>
        </authorList>
    </citation>
    <scope>NUCLEOTIDE SEQUENCE</scope>
    <source>
        <strain evidence="2">SIBC39</strain>
    </source>
</reference>
<dbReference type="InterPro" id="IPR052544">
    <property type="entry name" value="Bacteriocin_Proc_Enz"/>
</dbReference>
<organism evidence="2 3">
    <name type="scientific">Bacillus paranthracis</name>
    <dbReference type="NCBI Taxonomy" id="2026186"/>
    <lineage>
        <taxon>Bacteria</taxon>
        <taxon>Bacillati</taxon>
        <taxon>Bacillota</taxon>
        <taxon>Bacilli</taxon>
        <taxon>Bacillales</taxon>
        <taxon>Bacillaceae</taxon>
        <taxon>Bacillus</taxon>
        <taxon>Bacillus cereus group</taxon>
    </lineage>
</organism>
<dbReference type="Gene3D" id="3.40.109.10">
    <property type="entry name" value="NADH Oxidase"/>
    <property type="match status" value="1"/>
</dbReference>
<dbReference type="PANTHER" id="PTHR43745:SF2">
    <property type="entry name" value="NITROREDUCTASE MJ1384-RELATED"/>
    <property type="match status" value="1"/>
</dbReference>
<accession>A0AAJ1NBX8</accession>
<feature type="domain" description="Nitroreductase" evidence="1">
    <location>
        <begin position="72"/>
        <end position="252"/>
    </location>
</feature>
<dbReference type="EMBL" id="JARPRR010000005">
    <property type="protein sequence ID" value="MDG0952591.1"/>
    <property type="molecule type" value="Genomic_DNA"/>
</dbReference>
<dbReference type="CDD" id="cd02142">
    <property type="entry name" value="McbC_SagB-like_oxidoreductase"/>
    <property type="match status" value="1"/>
</dbReference>
<evidence type="ECO:0000313" key="2">
    <source>
        <dbReference type="EMBL" id="MDG0952591.1"/>
    </source>
</evidence>
<dbReference type="NCBIfam" id="TIGR03605">
    <property type="entry name" value="antibiot_sagB"/>
    <property type="match status" value="1"/>
</dbReference>
<evidence type="ECO:0000313" key="3">
    <source>
        <dbReference type="Proteomes" id="UP001216801"/>
    </source>
</evidence>
<name>A0AAJ1NBX8_9BACI</name>
<dbReference type="SUPFAM" id="SSF55469">
    <property type="entry name" value="FMN-dependent nitroreductase-like"/>
    <property type="match status" value="1"/>
</dbReference>
<gene>
    <name evidence="2" type="ORF">P6U19_08300</name>
</gene>
<dbReference type="GO" id="GO:0016491">
    <property type="term" value="F:oxidoreductase activity"/>
    <property type="evidence" value="ECO:0007669"/>
    <property type="project" value="InterPro"/>
</dbReference>
<protein>
    <submittedName>
        <fullName evidence="2">SagB/ThcOx family dehydrogenase</fullName>
    </submittedName>
</protein>
<proteinExistence type="predicted"/>
<evidence type="ECO:0000259" key="1">
    <source>
        <dbReference type="Pfam" id="PF00881"/>
    </source>
</evidence>
<dbReference type="InterPro" id="IPR000415">
    <property type="entry name" value="Nitroreductase-like"/>
</dbReference>
<dbReference type="PANTHER" id="PTHR43745">
    <property type="entry name" value="NITROREDUCTASE MJ1384-RELATED"/>
    <property type="match status" value="1"/>
</dbReference>
<dbReference type="Pfam" id="PF00881">
    <property type="entry name" value="Nitroreductase"/>
    <property type="match status" value="1"/>
</dbReference>
<dbReference type="InterPro" id="IPR029479">
    <property type="entry name" value="Nitroreductase"/>
</dbReference>
<dbReference type="InterPro" id="IPR020051">
    <property type="entry name" value="SagB-type_dehydrogenase"/>
</dbReference>
<dbReference type="RefSeq" id="WP_000098406.1">
    <property type="nucleotide sequence ID" value="NZ_CP040515.1"/>
</dbReference>
<dbReference type="AlphaFoldDB" id="A0AAJ1NBX8"/>